<dbReference type="Pfam" id="PF05290">
    <property type="entry name" value="Baculo_IE-1"/>
    <property type="match status" value="1"/>
</dbReference>
<keyword evidence="1" id="KW-0862">Zinc</keyword>
<organism evidence="3 4">
    <name type="scientific">Sucra jujuba nucleopolyhedrovirus</name>
    <dbReference type="NCBI Taxonomy" id="1563660"/>
    <lineage>
        <taxon>Viruses</taxon>
        <taxon>Viruses incertae sedis</taxon>
        <taxon>Naldaviricetes</taxon>
        <taxon>Lefavirales</taxon>
        <taxon>Baculoviridae</taxon>
        <taxon>Alphabaculovirus</taxon>
        <taxon>Alphabaculovirus sujujubae</taxon>
    </lineage>
</organism>
<accession>A0A097P8V2</accession>
<dbReference type="Proteomes" id="UP000201917">
    <property type="component" value="Segment"/>
</dbReference>
<reference evidence="3 4" key="1">
    <citation type="journal article" date="2014" name="PLoS ONE">
        <title>Genomic Sequencing and Analysis of Sucra jujuba Nucleopolyhedrovirus.</title>
        <authorList>
            <person name="Liu X."/>
            <person name="Yin F."/>
            <person name="Zhu Z."/>
            <person name="Hou D."/>
            <person name="Wang J."/>
            <person name="Zhang L."/>
            <person name="Wang M."/>
            <person name="Wang H."/>
            <person name="Hu Z."/>
            <person name="Deng F."/>
        </authorList>
    </citation>
    <scope>NUCLEOTIDE SEQUENCE [LARGE SCALE GENOMIC DNA]</scope>
    <source>
        <strain evidence="3">473</strain>
    </source>
</reference>
<dbReference type="OrthoDB" id="14620at10239"/>
<feature type="domain" description="RING-type" evidence="2">
    <location>
        <begin position="203"/>
        <end position="248"/>
    </location>
</feature>
<dbReference type="RefSeq" id="YP_009186708.1">
    <property type="nucleotide sequence ID" value="NC_028636.1"/>
</dbReference>
<keyword evidence="1" id="KW-0863">Zinc-finger</keyword>
<dbReference type="EMBL" id="KJ676450">
    <property type="protein sequence ID" value="AIU41256.1"/>
    <property type="molecule type" value="Genomic_DNA"/>
</dbReference>
<dbReference type="GeneID" id="26382472"/>
<protein>
    <submittedName>
        <fullName evidence="3">Ie-0</fullName>
    </submittedName>
</protein>
<proteinExistence type="predicted"/>
<evidence type="ECO:0000259" key="2">
    <source>
        <dbReference type="PROSITE" id="PS50089"/>
    </source>
</evidence>
<dbReference type="PROSITE" id="PS50089">
    <property type="entry name" value="ZF_RING_2"/>
    <property type="match status" value="1"/>
</dbReference>
<evidence type="ECO:0000256" key="1">
    <source>
        <dbReference type="PROSITE-ProRule" id="PRU00175"/>
    </source>
</evidence>
<dbReference type="GO" id="GO:0008270">
    <property type="term" value="F:zinc ion binding"/>
    <property type="evidence" value="ECO:0007669"/>
    <property type="project" value="UniProtKB-KW"/>
</dbReference>
<dbReference type="InterPro" id="IPR001841">
    <property type="entry name" value="Znf_RING"/>
</dbReference>
<keyword evidence="4" id="KW-1185">Reference proteome</keyword>
<sequence length="265" mass="30568">MSVAAMETVSLMENYTAKLNDKHDRDEAADAASLLEDQVMTGFVLNNENYGDDVALNIQSHYNVKMDVFKLIEKYYIQTYNAPVDRVLSFRKADDDVILSIDDGQCLHHLIQTVGNVIKVIVLMSIMPQFQFCLYIFAPYCRQLTIVLKYFENDFCCKQTVEKSLQSIAKIIEQGHHQMETVKRFQKKLDAMLVFSEPQIYECNICQETSREKHFLKPNECCGFSICGLCYAQLWQHCTRYPVCPVCKTSFKTAKHAYDTKNDVV</sequence>
<dbReference type="KEGG" id="vg:26382472"/>
<evidence type="ECO:0000313" key="4">
    <source>
        <dbReference type="Proteomes" id="UP000201917"/>
    </source>
</evidence>
<dbReference type="SUPFAM" id="SSF57850">
    <property type="entry name" value="RING/U-box"/>
    <property type="match status" value="1"/>
</dbReference>
<evidence type="ECO:0000313" key="3">
    <source>
        <dbReference type="EMBL" id="AIU41256.1"/>
    </source>
</evidence>
<name>A0A097P8V2_9ABAC</name>
<dbReference type="InterPro" id="IPR007954">
    <property type="entry name" value="Baculo_IE-1"/>
</dbReference>
<keyword evidence="1" id="KW-0479">Metal-binding</keyword>